<dbReference type="PATRIC" id="fig|1265738.3.peg.1891"/>
<comment type="caution">
    <text evidence="1">The sequence shown here is derived from an EMBL/GenBank/DDBJ whole genome shotgun (WGS) entry which is preliminary data.</text>
</comment>
<gene>
    <name evidence="1" type="ORF">RMSM_01896</name>
</gene>
<evidence type="ECO:0000313" key="1">
    <source>
        <dbReference type="EMBL" id="EMI21172.1"/>
    </source>
</evidence>
<proteinExistence type="predicted"/>
<name>M5S0J3_9BACT</name>
<sequence length="152" mass="16835">MGQYFKAINLDKQEYVCPWCIGGGAKLWEWAVNSQGAIFTLLLRQSTETGGGDFAGPGPQVIELKDGDDLSCIIGKAVAREGMPIRLPAESIVGRWAGNRVTLIGDYDESGLYQKAKQYTNISEPLVEAWNRFVDFDDAKLEYREDCSCSET</sequence>
<keyword evidence="2" id="KW-1185">Reference proteome</keyword>
<organism evidence="1 2">
    <name type="scientific">Rhodopirellula maiorica SM1</name>
    <dbReference type="NCBI Taxonomy" id="1265738"/>
    <lineage>
        <taxon>Bacteria</taxon>
        <taxon>Pseudomonadati</taxon>
        <taxon>Planctomycetota</taxon>
        <taxon>Planctomycetia</taxon>
        <taxon>Pirellulales</taxon>
        <taxon>Pirellulaceae</taxon>
        <taxon>Novipirellula</taxon>
    </lineage>
</organism>
<dbReference type="OrthoDB" id="276925at2"/>
<evidence type="ECO:0000313" key="2">
    <source>
        <dbReference type="Proteomes" id="UP000011991"/>
    </source>
</evidence>
<dbReference type="RefSeq" id="WP_008694300.1">
    <property type="nucleotide sequence ID" value="NZ_ANOG01000273.1"/>
</dbReference>
<reference evidence="1 2" key="1">
    <citation type="journal article" date="2013" name="Mar. Genomics">
        <title>Expression of sulfatases in Rhodopirellula baltica and the diversity of sulfatases in the genus Rhodopirellula.</title>
        <authorList>
            <person name="Wegner C.E."/>
            <person name="Richter-Heitmann T."/>
            <person name="Klindworth A."/>
            <person name="Klockow C."/>
            <person name="Richter M."/>
            <person name="Achstetter T."/>
            <person name="Glockner F.O."/>
            <person name="Harder J."/>
        </authorList>
    </citation>
    <scope>NUCLEOTIDE SEQUENCE [LARGE SCALE GENOMIC DNA]</scope>
    <source>
        <strain evidence="1 2">SM1</strain>
    </source>
</reference>
<dbReference type="Proteomes" id="UP000011991">
    <property type="component" value="Unassembled WGS sequence"/>
</dbReference>
<dbReference type="EMBL" id="ANOG01000273">
    <property type="protein sequence ID" value="EMI21172.1"/>
    <property type="molecule type" value="Genomic_DNA"/>
</dbReference>
<dbReference type="AlphaFoldDB" id="M5S0J3"/>
<protein>
    <submittedName>
        <fullName evidence="1">Uncharacterized protein</fullName>
    </submittedName>
</protein>
<accession>M5S0J3</accession>